<dbReference type="PIRSF" id="PIRSF001359">
    <property type="entry name" value="F_bP_aldolase_II"/>
    <property type="match status" value="1"/>
</dbReference>
<feature type="active site" description="Proton donor" evidence="4">
    <location>
        <position position="81"/>
    </location>
</feature>
<dbReference type="InterPro" id="IPR011289">
    <property type="entry name" value="Fruc_bis_ald_class-2"/>
</dbReference>
<dbReference type="GO" id="GO:0006096">
    <property type="term" value="P:glycolytic process"/>
    <property type="evidence" value="ECO:0007669"/>
    <property type="project" value="InterPro"/>
</dbReference>
<feature type="binding site" evidence="5">
    <location>
        <position position="180"/>
    </location>
    <ligand>
        <name>dihydroxyacetone phosphate</name>
        <dbReference type="ChEBI" id="CHEBI:57642"/>
    </ligand>
</feature>
<evidence type="ECO:0000256" key="4">
    <source>
        <dbReference type="PIRSR" id="PIRSR001359-1"/>
    </source>
</evidence>
<keyword evidence="8" id="KW-1185">Reference proteome</keyword>
<dbReference type="InterPro" id="IPR050246">
    <property type="entry name" value="Class_II_FBP_aldolase"/>
</dbReference>
<keyword evidence="3" id="KW-0456">Lyase</keyword>
<organism evidence="7 8">
    <name type="scientific">Calorimonas adulescens</name>
    <dbReference type="NCBI Taxonomy" id="2606906"/>
    <lineage>
        <taxon>Bacteria</taxon>
        <taxon>Bacillati</taxon>
        <taxon>Bacillota</taxon>
        <taxon>Clostridia</taxon>
        <taxon>Thermoanaerobacterales</taxon>
        <taxon>Thermoanaerobacteraceae</taxon>
        <taxon>Calorimonas</taxon>
    </lineage>
</organism>
<dbReference type="EMBL" id="VTPS01000003">
    <property type="protein sequence ID" value="TZE82911.1"/>
    <property type="molecule type" value="Genomic_DNA"/>
</dbReference>
<feature type="binding site" evidence="5">
    <location>
        <begin position="229"/>
        <end position="232"/>
    </location>
    <ligand>
        <name>dihydroxyacetone phosphate</name>
        <dbReference type="ChEBI" id="CHEBI:57642"/>
    </ligand>
</feature>
<evidence type="ECO:0000256" key="6">
    <source>
        <dbReference type="PIRSR" id="PIRSR001359-3"/>
    </source>
</evidence>
<dbReference type="NCBIfam" id="TIGR01859">
    <property type="entry name" value="fruc_bis_ald"/>
    <property type="match status" value="1"/>
</dbReference>
<feature type="binding site" evidence="6">
    <location>
        <position position="103"/>
    </location>
    <ligand>
        <name>Zn(2+)</name>
        <dbReference type="ChEBI" id="CHEBI:29105"/>
        <label>2</label>
    </ligand>
</feature>
<dbReference type="GO" id="GO:0008270">
    <property type="term" value="F:zinc ion binding"/>
    <property type="evidence" value="ECO:0007669"/>
    <property type="project" value="InterPro"/>
</dbReference>
<keyword evidence="2 6" id="KW-0862">Zinc</keyword>
<evidence type="ECO:0000313" key="8">
    <source>
        <dbReference type="Proteomes" id="UP000322976"/>
    </source>
</evidence>
<name>A0A5D8QEI0_9THEO</name>
<dbReference type="RefSeq" id="WP_149544470.1">
    <property type="nucleotide sequence ID" value="NZ_VTPS01000003.1"/>
</dbReference>
<dbReference type="InterPro" id="IPR013785">
    <property type="entry name" value="Aldolase_TIM"/>
</dbReference>
<feature type="binding site" evidence="6">
    <location>
        <position position="179"/>
    </location>
    <ligand>
        <name>Zn(2+)</name>
        <dbReference type="ChEBI" id="CHEBI:29105"/>
        <label>1</label>
        <note>catalytic</note>
    </ligand>
</feature>
<sequence>MLVSGIEILAKANIDGYAVGAFNTSNLEITQAIIESAEELNAPVIVQVSEGAFNYAGGKNIANIVKTMARDASVPVALHLDHGRDFGILMRSIRYGFTSIMYDGSKYPLPENIERTKRIVDMARAVNISVEAELGKIGGTEDNVSVSEKEAMYTDPDEAVEFVKETGVDYLAIAIGTAHGPYKGVPHLDFERLKEIKSRLGMPIVLHGASGLSEEDIKKAVKLGVNKINIDTDIRQAFAASVRAYLDENKDVYDPRSILGNAKKAMKDVIKKKMIMFGSDNRAKEG</sequence>
<dbReference type="Pfam" id="PF01116">
    <property type="entry name" value="F_bP_aldolase"/>
    <property type="match status" value="1"/>
</dbReference>
<feature type="binding site" evidence="6">
    <location>
        <position position="207"/>
    </location>
    <ligand>
        <name>Zn(2+)</name>
        <dbReference type="ChEBI" id="CHEBI:29105"/>
        <label>1</label>
        <note>catalytic</note>
    </ligand>
</feature>
<dbReference type="NCBIfam" id="NF009497">
    <property type="entry name" value="PRK12857.1"/>
    <property type="match status" value="1"/>
</dbReference>
<dbReference type="GO" id="GO:0004332">
    <property type="term" value="F:fructose-bisphosphate aldolase activity"/>
    <property type="evidence" value="ECO:0007669"/>
    <property type="project" value="InterPro"/>
</dbReference>
<dbReference type="InterPro" id="IPR000771">
    <property type="entry name" value="FBA_II"/>
</dbReference>
<evidence type="ECO:0000256" key="3">
    <source>
        <dbReference type="ARBA" id="ARBA00023239"/>
    </source>
</evidence>
<evidence type="ECO:0000256" key="5">
    <source>
        <dbReference type="PIRSR" id="PIRSR001359-2"/>
    </source>
</evidence>
<dbReference type="AlphaFoldDB" id="A0A5D8QEI0"/>
<dbReference type="CDD" id="cd00947">
    <property type="entry name" value="TBP_aldolase_IIB"/>
    <property type="match status" value="1"/>
</dbReference>
<feature type="binding site" evidence="6">
    <location>
        <position position="133"/>
    </location>
    <ligand>
        <name>Zn(2+)</name>
        <dbReference type="ChEBI" id="CHEBI:29105"/>
        <label>2</label>
    </ligand>
</feature>
<dbReference type="PANTHER" id="PTHR30304:SF0">
    <property type="entry name" value="D-TAGATOSE-1,6-BISPHOSPHATE ALDOLASE SUBUNIT GATY-RELATED"/>
    <property type="match status" value="1"/>
</dbReference>
<feature type="binding site" evidence="5">
    <location>
        <begin position="208"/>
        <end position="210"/>
    </location>
    <ligand>
        <name>dihydroxyacetone phosphate</name>
        <dbReference type="ChEBI" id="CHEBI:57642"/>
    </ligand>
</feature>
<accession>A0A5D8QEI0</accession>
<feature type="binding site" evidence="6">
    <location>
        <position position="82"/>
    </location>
    <ligand>
        <name>Zn(2+)</name>
        <dbReference type="ChEBI" id="CHEBI:29105"/>
        <label>1</label>
        <note>catalytic</note>
    </ligand>
</feature>
<comment type="cofactor">
    <cofactor evidence="6">
        <name>Zn(2+)</name>
        <dbReference type="ChEBI" id="CHEBI:29105"/>
    </cofactor>
    <text evidence="6">Binds 2 Zn(2+) ions per subunit. One is catalytic and the other provides a structural contribution.</text>
</comment>
<dbReference type="NCBIfam" id="TIGR00167">
    <property type="entry name" value="cbbA"/>
    <property type="match status" value="1"/>
</dbReference>
<comment type="caution">
    <text evidence="7">The sequence shown here is derived from an EMBL/GenBank/DDBJ whole genome shotgun (WGS) entry which is preliminary data.</text>
</comment>
<dbReference type="PANTHER" id="PTHR30304">
    <property type="entry name" value="D-TAGATOSE-1,6-BISPHOSPHATE ALDOLASE"/>
    <property type="match status" value="1"/>
</dbReference>
<protein>
    <submittedName>
        <fullName evidence="7">Class II fructose-1,6-bisphosphate aldolase</fullName>
    </submittedName>
</protein>
<keyword evidence="1 6" id="KW-0479">Metal-binding</keyword>
<dbReference type="SUPFAM" id="SSF51569">
    <property type="entry name" value="Aldolase"/>
    <property type="match status" value="1"/>
</dbReference>
<dbReference type="Gene3D" id="3.20.20.70">
    <property type="entry name" value="Aldolase class I"/>
    <property type="match status" value="1"/>
</dbReference>
<evidence type="ECO:0000256" key="2">
    <source>
        <dbReference type="ARBA" id="ARBA00022833"/>
    </source>
</evidence>
<proteinExistence type="predicted"/>
<gene>
    <name evidence="7" type="ORF">FWJ32_02860</name>
</gene>
<evidence type="ECO:0000256" key="1">
    <source>
        <dbReference type="ARBA" id="ARBA00022723"/>
    </source>
</evidence>
<reference evidence="7 8" key="1">
    <citation type="submission" date="2019-08" db="EMBL/GenBank/DDBJ databases">
        <title>Calorimonas adulescens gen. nov., sp. nov., an anaerobic thermophilic bacterium from Sakhalin hot spring.</title>
        <authorList>
            <person name="Khomyakova M.A."/>
            <person name="Merkel A.Y."/>
            <person name="Novikov A."/>
            <person name="Bonch-Osmolovskaya E.A."/>
            <person name="Slobodkin A.I."/>
        </authorList>
    </citation>
    <scope>NUCLEOTIDE SEQUENCE [LARGE SCALE GENOMIC DNA]</scope>
    <source>
        <strain evidence="7 8">A05MB</strain>
    </source>
</reference>
<dbReference type="Proteomes" id="UP000322976">
    <property type="component" value="Unassembled WGS sequence"/>
</dbReference>
<dbReference type="PROSITE" id="PS00806">
    <property type="entry name" value="ALDOLASE_CLASS_II_2"/>
    <property type="match status" value="1"/>
</dbReference>
<evidence type="ECO:0000313" key="7">
    <source>
        <dbReference type="EMBL" id="TZE82911.1"/>
    </source>
</evidence>
<dbReference type="GO" id="GO:0030388">
    <property type="term" value="P:fructose 1,6-bisphosphate metabolic process"/>
    <property type="evidence" value="ECO:0007669"/>
    <property type="project" value="InterPro"/>
</dbReference>